<keyword evidence="3" id="KW-1185">Reference proteome</keyword>
<dbReference type="InterPro" id="IPR015161">
    <property type="entry name" value="Sklp_toxin_b/g_crystallin"/>
</dbReference>
<comment type="caution">
    <text evidence="2">The sequence shown here is derived from an EMBL/GenBank/DDBJ whole genome shotgun (WGS) entry which is preliminary data.</text>
</comment>
<protein>
    <recommendedName>
        <fullName evidence="1">Streptomyces killer toxin-like beta/gamma crystallin domain-containing protein</fullName>
    </recommendedName>
</protein>
<feature type="domain" description="Streptomyces killer toxin-like beta/gamma crystallin" evidence="1">
    <location>
        <begin position="69"/>
        <end position="103"/>
    </location>
</feature>
<dbReference type="Proteomes" id="UP000597444">
    <property type="component" value="Unassembled WGS sequence"/>
</dbReference>
<organism evidence="2 3">
    <name type="scientific">Reticulibacter mediterranei</name>
    <dbReference type="NCBI Taxonomy" id="2778369"/>
    <lineage>
        <taxon>Bacteria</taxon>
        <taxon>Bacillati</taxon>
        <taxon>Chloroflexota</taxon>
        <taxon>Ktedonobacteria</taxon>
        <taxon>Ktedonobacterales</taxon>
        <taxon>Reticulibacteraceae</taxon>
        <taxon>Reticulibacter</taxon>
    </lineage>
</organism>
<dbReference type="RefSeq" id="WP_220209014.1">
    <property type="nucleotide sequence ID" value="NZ_BNJK01000002.1"/>
</dbReference>
<dbReference type="AlphaFoldDB" id="A0A8J3N4J1"/>
<dbReference type="Pfam" id="PF09076">
    <property type="entry name" value="Crystall_2"/>
    <property type="match status" value="1"/>
</dbReference>
<accession>A0A8J3N4J1</accession>
<dbReference type="InterPro" id="IPR011024">
    <property type="entry name" value="G_crystallin-like"/>
</dbReference>
<dbReference type="EMBL" id="BNJK01000002">
    <property type="protein sequence ID" value="GHO98257.1"/>
    <property type="molecule type" value="Genomic_DNA"/>
</dbReference>
<reference evidence="2" key="1">
    <citation type="submission" date="2020-10" db="EMBL/GenBank/DDBJ databases">
        <title>Taxonomic study of unclassified bacteria belonging to the class Ktedonobacteria.</title>
        <authorList>
            <person name="Yabe S."/>
            <person name="Wang C.M."/>
            <person name="Zheng Y."/>
            <person name="Sakai Y."/>
            <person name="Cavaletti L."/>
            <person name="Monciardini P."/>
            <person name="Donadio S."/>
        </authorList>
    </citation>
    <scope>NUCLEOTIDE SEQUENCE</scope>
    <source>
        <strain evidence="2">ID150040</strain>
    </source>
</reference>
<dbReference type="SUPFAM" id="SSF49695">
    <property type="entry name" value="gamma-Crystallin-like"/>
    <property type="match status" value="1"/>
</dbReference>
<dbReference type="InterPro" id="IPR015791">
    <property type="entry name" value="Antimic/Inh_G_crystallin-like"/>
</dbReference>
<name>A0A8J3N4J1_9CHLR</name>
<proteinExistence type="predicted"/>
<evidence type="ECO:0000313" key="3">
    <source>
        <dbReference type="Proteomes" id="UP000597444"/>
    </source>
</evidence>
<gene>
    <name evidence="2" type="ORF">KSF_083050</name>
</gene>
<evidence type="ECO:0000313" key="2">
    <source>
        <dbReference type="EMBL" id="GHO98257.1"/>
    </source>
</evidence>
<evidence type="ECO:0000259" key="1">
    <source>
        <dbReference type="Pfam" id="PF09076"/>
    </source>
</evidence>
<sequence length="144" mass="16005">MKKNHLVISIALGLMLLLSMVAVWGGVKSVPAHAATMEAQPSQTPAYDMPPASGRIHGVDCGSRTDFFKIWTDNETHQICFADAGTINVKLYNVNRVSTGNNTGSIIWRNDGKTPVRDDFRSKNETYWVNNSQIVNQVWQITIN</sequence>
<dbReference type="Gene3D" id="2.60.20.30">
    <property type="match status" value="1"/>
</dbReference>